<keyword evidence="5" id="KW-0349">Heme</keyword>
<dbReference type="SUPFAM" id="SSF48264">
    <property type="entry name" value="Cytochrome P450"/>
    <property type="match status" value="1"/>
</dbReference>
<sequence length="530" mass="59801">MLLQLLSSILLAVLTFIILDWLFEIDTETPHIAGLPAKRGYPIVGAVFQLGKSHPLTYRKWSEELGPVYQVRLGNKRVVVANSYASVRELWITNMRANISRPESYTFHKLLSSKDGPTIGTTPWGVSARRKRRAASTALNKPSVAAYTPIINLESYKCIRRFLRDCGGIEGEVDVSVGLATYSLNTSLTLNYGIMTADFDSTYLAEVMDIEERILRLRSTMHNTQDYIRYLRVFSRGSTVEAAECRERRAQYMTKFLKKLKQEIDDGTDMPCIAGNILKDKESKITDADLRSICLTMVSAGFDTVPANLISCFGHLSHSYGQTIQKRALEAIDRAYPDGDAWEMCLMDDSKVHYIVALCEETVRYGSVVPMALPRRTINDIHYQGAVIPAGTILFMNAFAANFDATRFHDPFKFDPERYLDLDGRLKTELGPAHFGFGAGSRMCCGIHLARKELYVALVRFILAFRILPPVDPKDMMVNDPVEIFAQPENMTTKPPPFKVRLQVRDAEKLDRWLKETKEGLGETWSVGHD</sequence>
<dbReference type="KEGG" id="yli:2907724"/>
<keyword evidence="4 5" id="KW-0408">Iron</keyword>
<dbReference type="eggNOG" id="KOG0156">
    <property type="taxonomic scope" value="Eukaryota"/>
</dbReference>
<evidence type="ECO:0000256" key="4">
    <source>
        <dbReference type="ARBA" id="ARBA00023004"/>
    </source>
</evidence>
<keyword evidence="3" id="KW-0560">Oxidoreductase</keyword>
<dbReference type="AlphaFoldDB" id="A0A1D8NLW9"/>
<evidence type="ECO:0000313" key="6">
    <source>
        <dbReference type="EMBL" id="AOW06608.1"/>
    </source>
</evidence>
<dbReference type="PANTHER" id="PTHR46300:SF9">
    <property type="entry name" value="P450, PUTATIVE-RELATED"/>
    <property type="match status" value="1"/>
</dbReference>
<evidence type="ECO:0000256" key="3">
    <source>
        <dbReference type="ARBA" id="ARBA00023002"/>
    </source>
</evidence>
<evidence type="ECO:0008006" key="8">
    <source>
        <dbReference type="Google" id="ProtNLM"/>
    </source>
</evidence>
<dbReference type="GO" id="GO:0020037">
    <property type="term" value="F:heme binding"/>
    <property type="evidence" value="ECO:0007669"/>
    <property type="project" value="InterPro"/>
</dbReference>
<dbReference type="VEuPathDB" id="FungiDB:YALI0_F03663g"/>
<feature type="binding site" description="axial binding residue" evidence="5">
    <location>
        <position position="444"/>
    </location>
    <ligand>
        <name>heme</name>
        <dbReference type="ChEBI" id="CHEBI:30413"/>
    </ligand>
    <ligandPart>
        <name>Fe</name>
        <dbReference type="ChEBI" id="CHEBI:18248"/>
    </ligandPart>
</feature>
<reference evidence="6 7" key="1">
    <citation type="journal article" date="2016" name="PLoS ONE">
        <title>Sequence Assembly of Yarrowia lipolytica Strain W29/CLIB89 Shows Transposable Element Diversity.</title>
        <authorList>
            <person name="Magnan C."/>
            <person name="Yu J."/>
            <person name="Chang I."/>
            <person name="Jahn E."/>
            <person name="Kanomata Y."/>
            <person name="Wu J."/>
            <person name="Zeller M."/>
            <person name="Oakes M."/>
            <person name="Baldi P."/>
            <person name="Sandmeyer S."/>
        </authorList>
    </citation>
    <scope>NUCLEOTIDE SEQUENCE [LARGE SCALE GENOMIC DNA]</scope>
    <source>
        <strain evidence="7">CLIB89(W29)</strain>
    </source>
</reference>
<dbReference type="GO" id="GO:0005506">
    <property type="term" value="F:iron ion binding"/>
    <property type="evidence" value="ECO:0007669"/>
    <property type="project" value="InterPro"/>
</dbReference>
<comment type="cofactor">
    <cofactor evidence="5">
        <name>heme</name>
        <dbReference type="ChEBI" id="CHEBI:30413"/>
    </cofactor>
</comment>
<dbReference type="InterPro" id="IPR050364">
    <property type="entry name" value="Cytochrome_P450_fung"/>
</dbReference>
<gene>
    <name evidence="6" type="ORF">YALI1_F05415g</name>
</gene>
<dbReference type="OMA" id="DPRAYWQ"/>
<dbReference type="Gene3D" id="1.10.630.10">
    <property type="entry name" value="Cytochrome P450"/>
    <property type="match status" value="1"/>
</dbReference>
<evidence type="ECO:0000256" key="2">
    <source>
        <dbReference type="ARBA" id="ARBA00022723"/>
    </source>
</evidence>
<dbReference type="GO" id="GO:0016705">
    <property type="term" value="F:oxidoreductase activity, acting on paired donors, with incorporation or reduction of molecular oxygen"/>
    <property type="evidence" value="ECO:0007669"/>
    <property type="project" value="InterPro"/>
</dbReference>
<keyword evidence="2 5" id="KW-0479">Metal-binding</keyword>
<protein>
    <recommendedName>
        <fullName evidence="8">Phenylacetate 2-hydroxylase</fullName>
    </recommendedName>
</protein>
<name>A0A1D8NLW9_YARLL</name>
<dbReference type="GeneID" id="2907724"/>
<dbReference type="VEuPathDB" id="FungiDB:YALI1_F05415g"/>
<dbReference type="PRINTS" id="PR00463">
    <property type="entry name" value="EP450I"/>
</dbReference>
<comment type="similarity">
    <text evidence="1">Belongs to the cytochrome P450 family.</text>
</comment>
<accession>A0A1D8NLW9</accession>
<dbReference type="GO" id="GO:0004497">
    <property type="term" value="F:monooxygenase activity"/>
    <property type="evidence" value="ECO:0007669"/>
    <property type="project" value="InterPro"/>
</dbReference>
<dbReference type="CDD" id="cd11066">
    <property type="entry name" value="CYP_PhacA-like"/>
    <property type="match status" value="1"/>
</dbReference>
<dbReference type="Proteomes" id="UP000182444">
    <property type="component" value="Chromosome 1F"/>
</dbReference>
<evidence type="ECO:0000313" key="7">
    <source>
        <dbReference type="Proteomes" id="UP000182444"/>
    </source>
</evidence>
<proteinExistence type="inferred from homology"/>
<evidence type="ECO:0000256" key="5">
    <source>
        <dbReference type="PIRSR" id="PIRSR602401-1"/>
    </source>
</evidence>
<evidence type="ECO:0000256" key="1">
    <source>
        <dbReference type="ARBA" id="ARBA00010617"/>
    </source>
</evidence>
<dbReference type="InterPro" id="IPR002401">
    <property type="entry name" value="Cyt_P450_E_grp-I"/>
</dbReference>
<organism evidence="6 7">
    <name type="scientific">Yarrowia lipolytica</name>
    <name type="common">Candida lipolytica</name>
    <dbReference type="NCBI Taxonomy" id="4952"/>
    <lineage>
        <taxon>Eukaryota</taxon>
        <taxon>Fungi</taxon>
        <taxon>Dikarya</taxon>
        <taxon>Ascomycota</taxon>
        <taxon>Saccharomycotina</taxon>
        <taxon>Dipodascomycetes</taxon>
        <taxon>Dipodascales</taxon>
        <taxon>Dipodascales incertae sedis</taxon>
        <taxon>Yarrowia</taxon>
    </lineage>
</organism>
<dbReference type="InterPro" id="IPR036396">
    <property type="entry name" value="Cyt_P450_sf"/>
</dbReference>
<dbReference type="PANTHER" id="PTHR46300">
    <property type="entry name" value="P450, PUTATIVE (EUROFUNG)-RELATED-RELATED"/>
    <property type="match status" value="1"/>
</dbReference>
<dbReference type="RefSeq" id="XP_504958.3">
    <property type="nucleotide sequence ID" value="XM_504958.3"/>
</dbReference>
<dbReference type="InterPro" id="IPR001128">
    <property type="entry name" value="Cyt_P450"/>
</dbReference>
<dbReference type="Pfam" id="PF00067">
    <property type="entry name" value="p450"/>
    <property type="match status" value="1"/>
</dbReference>
<dbReference type="EMBL" id="CP017558">
    <property type="protein sequence ID" value="AOW06608.1"/>
    <property type="molecule type" value="Genomic_DNA"/>
</dbReference>